<dbReference type="GO" id="GO:0005737">
    <property type="term" value="C:cytoplasm"/>
    <property type="evidence" value="ECO:0007669"/>
    <property type="project" value="TreeGrafter"/>
</dbReference>
<proteinExistence type="predicted"/>
<reference evidence="7 8" key="1">
    <citation type="submission" date="2016-05" db="EMBL/GenBank/DDBJ databases">
        <authorList>
            <person name="Naeem Raeece"/>
        </authorList>
    </citation>
    <scope>NUCLEOTIDE SEQUENCE [LARGE SCALE GENOMIC DNA]</scope>
</reference>
<accession>A0A1A8WDA0</accession>
<evidence type="ECO:0000313" key="8">
    <source>
        <dbReference type="Proteomes" id="UP000078560"/>
    </source>
</evidence>
<keyword evidence="1 2" id="KW-0694">RNA-binding</keyword>
<dbReference type="InterPro" id="IPR012677">
    <property type="entry name" value="Nucleotide-bd_a/b_plait_sf"/>
</dbReference>
<reference evidence="6" key="2">
    <citation type="submission" date="2016-05" db="EMBL/GenBank/DDBJ databases">
        <authorList>
            <person name="Lavstsen T."/>
            <person name="Jespersen J.S."/>
        </authorList>
    </citation>
    <scope>NUCLEOTIDE SEQUENCE [LARGE SCALE GENOMIC DNA]</scope>
</reference>
<dbReference type="Proteomes" id="UP000078546">
    <property type="component" value="Unassembled WGS sequence"/>
</dbReference>
<dbReference type="Pfam" id="PF00076">
    <property type="entry name" value="RRM_1"/>
    <property type="match status" value="2"/>
</dbReference>
<feature type="region of interest" description="Disordered" evidence="3">
    <location>
        <begin position="285"/>
        <end position="341"/>
    </location>
</feature>
<dbReference type="EMBL" id="FLQU01000288">
    <property type="protein sequence ID" value="SBS83564.1"/>
    <property type="molecule type" value="Genomic_DNA"/>
</dbReference>
<dbReference type="Gene3D" id="3.30.70.330">
    <property type="match status" value="2"/>
</dbReference>
<evidence type="ECO:0000313" key="6">
    <source>
        <dbReference type="EMBL" id="SBS90986.1"/>
    </source>
</evidence>
<dbReference type="InterPro" id="IPR050374">
    <property type="entry name" value="RRT5_SRSF_SR"/>
</dbReference>
<feature type="compositionally biased region" description="Acidic residues" evidence="3">
    <location>
        <begin position="232"/>
        <end position="242"/>
    </location>
</feature>
<sequence length="341" mass="38565">MTNLSRAHRSHWANSRMESYHCDRCDSGDRGNREVHPHFFPAYMRKAVGGNRLYVGNIPGSATKQEIIKMFEEFGKITDIDIKYNRNSNGTNYAFIEYRNPKSAEKTIMKKNGKKYKGYILKVEYSIDKKNKESTHNSDFYYRSHHGVIVKNFPRMVRCKSVSEFLSKAGRVLYTHFENGVTFAEYEDKESVLKAVATLDRTLYNPHVQMYVRVIEDMPGEYAFRVPTVVDTGDEDGDGDGGGDERNRSDGSSICGDGVDNSCATIFGDGENGQPSSLQMHNTNVEERDSSFPPQNGTNDSNKSPMLQSMDDVSEEIDNSPADVSENKNTPCFKEKEELLT</sequence>
<dbReference type="CDD" id="cd00590">
    <property type="entry name" value="RRM_SF"/>
    <property type="match status" value="1"/>
</dbReference>
<dbReference type="SMART" id="SM00360">
    <property type="entry name" value="RRM"/>
    <property type="match status" value="2"/>
</dbReference>
<dbReference type="PANTHER" id="PTHR23003">
    <property type="entry name" value="RNA RECOGNITION MOTIF RRM DOMAIN CONTAINING PROTEIN"/>
    <property type="match status" value="1"/>
</dbReference>
<feature type="region of interest" description="Disordered" evidence="3">
    <location>
        <begin position="229"/>
        <end position="255"/>
    </location>
</feature>
<protein>
    <submittedName>
        <fullName evidence="6">Alternative splicing factor ASF-1, putative (ASF1)</fullName>
    </submittedName>
</protein>
<evidence type="ECO:0000256" key="1">
    <source>
        <dbReference type="ARBA" id="ARBA00022884"/>
    </source>
</evidence>
<dbReference type="SUPFAM" id="SSF54928">
    <property type="entry name" value="RNA-binding domain, RBD"/>
    <property type="match status" value="1"/>
</dbReference>
<feature type="compositionally biased region" description="Polar residues" evidence="3">
    <location>
        <begin position="292"/>
        <end position="307"/>
    </location>
</feature>
<dbReference type="Proteomes" id="UP000078560">
    <property type="component" value="Unassembled WGS sequence"/>
</dbReference>
<dbReference type="InterPro" id="IPR000504">
    <property type="entry name" value="RRM_dom"/>
</dbReference>
<evidence type="ECO:0000256" key="2">
    <source>
        <dbReference type="PROSITE-ProRule" id="PRU00176"/>
    </source>
</evidence>
<evidence type="ECO:0000313" key="5">
    <source>
        <dbReference type="EMBL" id="SBS83564.1"/>
    </source>
</evidence>
<feature type="domain" description="RRM" evidence="4">
    <location>
        <begin position="51"/>
        <end position="128"/>
    </location>
</feature>
<organism evidence="6 7">
    <name type="scientific">Plasmodium ovale curtisi</name>
    <dbReference type="NCBI Taxonomy" id="864141"/>
    <lineage>
        <taxon>Eukaryota</taxon>
        <taxon>Sar</taxon>
        <taxon>Alveolata</taxon>
        <taxon>Apicomplexa</taxon>
        <taxon>Aconoidasida</taxon>
        <taxon>Haemosporida</taxon>
        <taxon>Plasmodiidae</taxon>
        <taxon>Plasmodium</taxon>
        <taxon>Plasmodium (Plasmodium)</taxon>
    </lineage>
</organism>
<gene>
    <name evidence="6" type="ORF">POVCU1_019510</name>
    <name evidence="5" type="ORF">POVCU2_0021660</name>
</gene>
<dbReference type="GO" id="GO:0003729">
    <property type="term" value="F:mRNA binding"/>
    <property type="evidence" value="ECO:0007669"/>
    <property type="project" value="TreeGrafter"/>
</dbReference>
<evidence type="ECO:0000259" key="4">
    <source>
        <dbReference type="PROSITE" id="PS50102"/>
    </source>
</evidence>
<dbReference type="GO" id="GO:0005634">
    <property type="term" value="C:nucleus"/>
    <property type="evidence" value="ECO:0007669"/>
    <property type="project" value="TreeGrafter"/>
</dbReference>
<evidence type="ECO:0000313" key="7">
    <source>
        <dbReference type="Proteomes" id="UP000078546"/>
    </source>
</evidence>
<dbReference type="EMBL" id="FLQV01000358">
    <property type="protein sequence ID" value="SBS90986.1"/>
    <property type="molecule type" value="Genomic_DNA"/>
</dbReference>
<evidence type="ECO:0000256" key="3">
    <source>
        <dbReference type="SAM" id="MobiDB-lite"/>
    </source>
</evidence>
<dbReference type="AlphaFoldDB" id="A0A1A8WDA0"/>
<dbReference type="InterPro" id="IPR035979">
    <property type="entry name" value="RBD_domain_sf"/>
</dbReference>
<dbReference type="PROSITE" id="PS50102">
    <property type="entry name" value="RRM"/>
    <property type="match status" value="1"/>
</dbReference>
<name>A0A1A8WDA0_PLAOA</name>